<dbReference type="EMBL" id="PECH01000004">
    <property type="protein sequence ID" value="TDZ85581.1"/>
    <property type="molecule type" value="Genomic_DNA"/>
</dbReference>
<dbReference type="GO" id="GO:0102099">
    <property type="term" value="F:FAD-dependent urate hydroxylase activity"/>
    <property type="evidence" value="ECO:0007669"/>
    <property type="project" value="UniProtKB-EC"/>
</dbReference>
<protein>
    <submittedName>
        <fullName evidence="4">FAD-dependent urate hydroxylase</fullName>
        <ecNumber evidence="4">1.14.13.113</ecNumber>
    </submittedName>
</protein>
<proteinExistence type="predicted"/>
<evidence type="ECO:0000256" key="1">
    <source>
        <dbReference type="ARBA" id="ARBA00023002"/>
    </source>
</evidence>
<dbReference type="EC" id="1.14.13.113" evidence="4"/>
<organism evidence="4 5">
    <name type="scientific">Mycobacteroides salmoniphilum</name>
    <dbReference type="NCBI Taxonomy" id="404941"/>
    <lineage>
        <taxon>Bacteria</taxon>
        <taxon>Bacillati</taxon>
        <taxon>Actinomycetota</taxon>
        <taxon>Actinomycetes</taxon>
        <taxon>Mycobacteriales</taxon>
        <taxon>Mycobacteriaceae</taxon>
        <taxon>Mycobacteroides</taxon>
    </lineage>
</organism>
<evidence type="ECO:0000313" key="5">
    <source>
        <dbReference type="Proteomes" id="UP000295117"/>
    </source>
</evidence>
<gene>
    <name evidence="4" type="primary">hpxO_1</name>
    <name evidence="4" type="ORF">DE4585_00900</name>
</gene>
<feature type="domain" description="FAD-binding" evidence="3">
    <location>
        <begin position="3"/>
        <end position="158"/>
    </location>
</feature>
<name>A0A4R8S9D3_9MYCO</name>
<dbReference type="PANTHER" id="PTHR13789:SF309">
    <property type="entry name" value="PUTATIVE (AFU_ORTHOLOGUE AFUA_6G14510)-RELATED"/>
    <property type="match status" value="1"/>
</dbReference>
<evidence type="ECO:0000259" key="3">
    <source>
        <dbReference type="Pfam" id="PF01494"/>
    </source>
</evidence>
<feature type="domain" description="FAD-binding" evidence="3">
    <location>
        <begin position="258"/>
        <end position="295"/>
    </location>
</feature>
<dbReference type="AlphaFoldDB" id="A0A4R8S9D3"/>
<dbReference type="SUPFAM" id="SSF51905">
    <property type="entry name" value="FAD/NAD(P)-binding domain"/>
    <property type="match status" value="1"/>
</dbReference>
<dbReference type="RefSeq" id="WP_134069978.1">
    <property type="nucleotide sequence ID" value="NZ_PECH01000004.1"/>
</dbReference>
<comment type="caution">
    <text evidence="4">The sequence shown here is derived from an EMBL/GenBank/DDBJ whole genome shotgun (WGS) entry which is preliminary data.</text>
</comment>
<dbReference type="Gene3D" id="3.50.50.60">
    <property type="entry name" value="FAD/NAD(P)-binding domain"/>
    <property type="match status" value="1"/>
</dbReference>
<dbReference type="PANTHER" id="PTHR13789">
    <property type="entry name" value="MONOOXYGENASE"/>
    <property type="match status" value="1"/>
</dbReference>
<dbReference type="InterPro" id="IPR002938">
    <property type="entry name" value="FAD-bd"/>
</dbReference>
<dbReference type="Proteomes" id="UP000295117">
    <property type="component" value="Unassembled WGS sequence"/>
</dbReference>
<dbReference type="InterPro" id="IPR036188">
    <property type="entry name" value="FAD/NAD-bd_sf"/>
</dbReference>
<evidence type="ECO:0000313" key="4">
    <source>
        <dbReference type="EMBL" id="TDZ85581.1"/>
    </source>
</evidence>
<dbReference type="GO" id="GO:0071949">
    <property type="term" value="F:FAD binding"/>
    <property type="evidence" value="ECO:0007669"/>
    <property type="project" value="InterPro"/>
</dbReference>
<reference evidence="4 5" key="1">
    <citation type="journal article" date="2019" name="Sci. Rep.">
        <title>Extended insight into the Mycobacterium chelonae-abscessus complex through whole genome sequencing of Mycobacterium salmoniphilum outbreak and Mycobacterium salmoniphilum-like strains.</title>
        <authorList>
            <person name="Behra P.R.K."/>
            <person name="Das S."/>
            <person name="Pettersson B.M.F."/>
            <person name="Shirreff L."/>
            <person name="DuCote T."/>
            <person name="Jacobsson K.G."/>
            <person name="Ennis D.G."/>
            <person name="Kirsebom L.A."/>
        </authorList>
    </citation>
    <scope>NUCLEOTIDE SEQUENCE [LARGE SCALE GENOMIC DNA]</scope>
    <source>
        <strain evidence="4 5">DE 4585</strain>
    </source>
</reference>
<dbReference type="InterPro" id="IPR050493">
    <property type="entry name" value="FAD-dep_Monooxygenase_BioMet"/>
</dbReference>
<keyword evidence="1 4" id="KW-0560">Oxidoreductase</keyword>
<sequence>MRIAVIGGGLGGLTATISLTQAGHEVTLFEQCERFTEVGCGISVWPNAMRALDELGLGADVRAHGVHHCSGAFLTPTGGRLFEPGARYFETFGDTCVVHRKELVGILARAVAPQKSALGTKVTGVGLDGAVVADGERHLFDLVIGADGLHSVTRRALWPEARAPRYTGYSITRFVTVPLGDRQPQSQLELWGDRARFGYFPMSGGRAYCYGFQPSTPGNPNLSLDPFRQFPAPVAHLLDSVGPEGVLQHDSYDLPNLRTFVKGKVALLGDAAHAMTPNIGQGACQALEDAVTLARVCPDLRAYDTLRRRRTQRIARDSRRLGAMGLVSNPLLIPLRDVAMRTTRGLSLRQLDRVLRWAPPTRVSSTNPSM</sequence>
<evidence type="ECO:0000256" key="2">
    <source>
        <dbReference type="ARBA" id="ARBA00023033"/>
    </source>
</evidence>
<dbReference type="Pfam" id="PF01494">
    <property type="entry name" value="FAD_binding_3"/>
    <property type="match status" value="2"/>
</dbReference>
<accession>A0A4R8S9D3</accession>
<dbReference type="PRINTS" id="PR00420">
    <property type="entry name" value="RNGMNOXGNASE"/>
</dbReference>
<keyword evidence="2" id="KW-0503">Monooxygenase</keyword>